<comment type="caution">
    <text evidence="1">The sequence shown here is derived from an EMBL/GenBank/DDBJ whole genome shotgun (WGS) entry which is preliminary data.</text>
</comment>
<feature type="non-terminal residue" evidence="1">
    <location>
        <position position="1"/>
    </location>
</feature>
<sequence length="34" mass="3542">DDAGGDAPMADVDAADKVDDDALKQALLKKARNQ</sequence>
<dbReference type="AlphaFoldDB" id="A0A699XLC9"/>
<evidence type="ECO:0000313" key="1">
    <source>
        <dbReference type="EMBL" id="GFD59140.1"/>
    </source>
</evidence>
<organism evidence="1">
    <name type="scientific">Tanacetum cinerariifolium</name>
    <name type="common">Dalmatian daisy</name>
    <name type="synonym">Chrysanthemum cinerariifolium</name>
    <dbReference type="NCBI Taxonomy" id="118510"/>
    <lineage>
        <taxon>Eukaryota</taxon>
        <taxon>Viridiplantae</taxon>
        <taxon>Streptophyta</taxon>
        <taxon>Embryophyta</taxon>
        <taxon>Tracheophyta</taxon>
        <taxon>Spermatophyta</taxon>
        <taxon>Magnoliopsida</taxon>
        <taxon>eudicotyledons</taxon>
        <taxon>Gunneridae</taxon>
        <taxon>Pentapetalae</taxon>
        <taxon>asterids</taxon>
        <taxon>campanulids</taxon>
        <taxon>Asterales</taxon>
        <taxon>Asteraceae</taxon>
        <taxon>Asteroideae</taxon>
        <taxon>Anthemideae</taxon>
        <taxon>Anthemidinae</taxon>
        <taxon>Tanacetum</taxon>
    </lineage>
</organism>
<gene>
    <name evidence="1" type="ORF">Tci_931109</name>
</gene>
<dbReference type="EMBL" id="BKCJ011861579">
    <property type="protein sequence ID" value="GFD59140.1"/>
    <property type="molecule type" value="Genomic_DNA"/>
</dbReference>
<name>A0A699XLC9_TANCI</name>
<reference evidence="1" key="1">
    <citation type="journal article" date="2019" name="Sci. Rep.">
        <title>Draft genome of Tanacetum cinerariifolium, the natural source of mosquito coil.</title>
        <authorList>
            <person name="Yamashiro T."/>
            <person name="Shiraishi A."/>
            <person name="Satake H."/>
            <person name="Nakayama K."/>
        </authorList>
    </citation>
    <scope>NUCLEOTIDE SEQUENCE</scope>
</reference>
<accession>A0A699XLC9</accession>
<protein>
    <submittedName>
        <fullName evidence="1">Uncharacterized protein</fullName>
    </submittedName>
</protein>
<proteinExistence type="predicted"/>